<evidence type="ECO:0000256" key="1">
    <source>
        <dbReference type="PIRSR" id="PIRSR602481-1"/>
    </source>
</evidence>
<evidence type="ECO:0000313" key="3">
    <source>
        <dbReference type="EMBL" id="OIN56032.1"/>
    </source>
</evidence>
<dbReference type="PANTHER" id="PTHR33202">
    <property type="entry name" value="ZINC UPTAKE REGULATION PROTEIN"/>
    <property type="match status" value="1"/>
</dbReference>
<dbReference type="SUPFAM" id="SSF46785">
    <property type="entry name" value="Winged helix' DNA-binding domain"/>
    <property type="match status" value="1"/>
</dbReference>
<dbReference type="InterPro" id="IPR036390">
    <property type="entry name" value="WH_DNA-bd_sf"/>
</dbReference>
<accession>A0A1S2VBG2</accession>
<dbReference type="GO" id="GO:0003700">
    <property type="term" value="F:DNA-binding transcription factor activity"/>
    <property type="evidence" value="ECO:0007669"/>
    <property type="project" value="InterPro"/>
</dbReference>
<dbReference type="GO" id="GO:0008270">
    <property type="term" value="F:zinc ion binding"/>
    <property type="evidence" value="ECO:0007669"/>
    <property type="project" value="TreeGrafter"/>
</dbReference>
<dbReference type="PANTHER" id="PTHR33202:SF22">
    <property type="entry name" value="HYDROGEN PEROXIDE SENSITIVE REPRESSOR"/>
    <property type="match status" value="1"/>
</dbReference>
<name>A0A1S2VBG2_9BACT</name>
<comment type="cofactor">
    <cofactor evidence="1">
        <name>Zn(2+)</name>
        <dbReference type="ChEBI" id="CHEBI:29105"/>
    </cofactor>
    <text evidence="1">Binds 1 zinc ion per subunit.</text>
</comment>
<dbReference type="GO" id="GO:1900376">
    <property type="term" value="P:regulation of secondary metabolite biosynthetic process"/>
    <property type="evidence" value="ECO:0007669"/>
    <property type="project" value="TreeGrafter"/>
</dbReference>
<feature type="binding site" evidence="1">
    <location>
        <position position="96"/>
    </location>
    <ligand>
        <name>Zn(2+)</name>
        <dbReference type="ChEBI" id="CHEBI:29105"/>
    </ligand>
</feature>
<dbReference type="InterPro" id="IPR002481">
    <property type="entry name" value="FUR"/>
</dbReference>
<dbReference type="RefSeq" id="WP_071506387.1">
    <property type="nucleotide sequence ID" value="NZ_MORL01000030.1"/>
</dbReference>
<keyword evidence="1" id="KW-0479">Metal-binding</keyword>
<dbReference type="InterPro" id="IPR036388">
    <property type="entry name" value="WH-like_DNA-bd_sf"/>
</dbReference>
<comment type="cofactor">
    <cofactor evidence="2">
        <name>Mn(2+)</name>
        <dbReference type="ChEBI" id="CHEBI:29035"/>
    </cofactor>
    <cofactor evidence="2">
        <name>Fe(2+)</name>
        <dbReference type="ChEBI" id="CHEBI:29033"/>
    </cofactor>
    <text evidence="2">Binds 1 Mn(2+) or Fe(2+) ion per subunit.</text>
</comment>
<feature type="binding site" evidence="1">
    <location>
        <position position="135"/>
    </location>
    <ligand>
        <name>Zn(2+)</name>
        <dbReference type="ChEBI" id="CHEBI:29105"/>
    </ligand>
</feature>
<dbReference type="OrthoDB" id="594893at2"/>
<keyword evidence="4" id="KW-1185">Reference proteome</keyword>
<sequence length="137" mass="15448">MTTAQMLKSFDLRHTSSREEVLDLFLKAGHALSHGDIEQGLGPDHDRVTIYRTLRTFLDKGLLHKVLDDEGNPKYALCRETCAHGHHHHEHVHFKCQACGQTTCLDQVLIPQVSLPTGYESKEMNLLIQGVCSDCTR</sequence>
<comment type="caution">
    <text evidence="3">The sequence shown here is derived from an EMBL/GenBank/DDBJ whole genome shotgun (WGS) entry which is preliminary data.</text>
</comment>
<gene>
    <name evidence="3" type="ORF">BLX24_27095</name>
</gene>
<keyword evidence="1" id="KW-0862">Zinc</keyword>
<dbReference type="Gene3D" id="1.10.10.10">
    <property type="entry name" value="Winged helix-like DNA-binding domain superfamily/Winged helix DNA-binding domain"/>
    <property type="match status" value="1"/>
</dbReference>
<protein>
    <submittedName>
        <fullName evidence="3">Transcriptional repressor</fullName>
    </submittedName>
</protein>
<dbReference type="Pfam" id="PF01475">
    <property type="entry name" value="FUR"/>
    <property type="match status" value="1"/>
</dbReference>
<organism evidence="3 4">
    <name type="scientific">Arsenicibacter rosenii</name>
    <dbReference type="NCBI Taxonomy" id="1750698"/>
    <lineage>
        <taxon>Bacteria</taxon>
        <taxon>Pseudomonadati</taxon>
        <taxon>Bacteroidota</taxon>
        <taxon>Cytophagia</taxon>
        <taxon>Cytophagales</taxon>
        <taxon>Spirosomataceae</taxon>
        <taxon>Arsenicibacter</taxon>
    </lineage>
</organism>
<dbReference type="GO" id="GO:0045892">
    <property type="term" value="P:negative regulation of DNA-templated transcription"/>
    <property type="evidence" value="ECO:0007669"/>
    <property type="project" value="TreeGrafter"/>
</dbReference>
<proteinExistence type="predicted"/>
<evidence type="ECO:0000256" key="2">
    <source>
        <dbReference type="PIRSR" id="PIRSR602481-2"/>
    </source>
</evidence>
<feature type="binding site" evidence="1">
    <location>
        <position position="132"/>
    </location>
    <ligand>
        <name>Zn(2+)</name>
        <dbReference type="ChEBI" id="CHEBI:29105"/>
    </ligand>
</feature>
<dbReference type="Proteomes" id="UP000181790">
    <property type="component" value="Unassembled WGS sequence"/>
</dbReference>
<dbReference type="EMBL" id="MORL01000030">
    <property type="protein sequence ID" value="OIN56032.1"/>
    <property type="molecule type" value="Genomic_DNA"/>
</dbReference>
<dbReference type="AlphaFoldDB" id="A0A1S2VBG2"/>
<dbReference type="GO" id="GO:0000976">
    <property type="term" value="F:transcription cis-regulatory region binding"/>
    <property type="evidence" value="ECO:0007669"/>
    <property type="project" value="TreeGrafter"/>
</dbReference>
<feature type="binding site" evidence="2">
    <location>
        <position position="87"/>
    </location>
    <ligand>
        <name>Fe cation</name>
        <dbReference type="ChEBI" id="CHEBI:24875"/>
    </ligand>
</feature>
<evidence type="ECO:0000313" key="4">
    <source>
        <dbReference type="Proteomes" id="UP000181790"/>
    </source>
</evidence>
<reference evidence="3 4" key="1">
    <citation type="submission" date="2016-10" db="EMBL/GenBank/DDBJ databases">
        <title>Arsenicibacter rosenii gen. nov., sp. nov., an efficient arsenic-methylating bacterium isolated from an arsenic-contaminated paddy soil.</title>
        <authorList>
            <person name="Huang K."/>
        </authorList>
    </citation>
    <scope>NUCLEOTIDE SEQUENCE [LARGE SCALE GENOMIC DNA]</scope>
    <source>
        <strain evidence="3 4">SM-1</strain>
    </source>
</reference>
<keyword evidence="2" id="KW-0408">Iron</keyword>
<feature type="binding site" evidence="1">
    <location>
        <position position="99"/>
    </location>
    <ligand>
        <name>Zn(2+)</name>
        <dbReference type="ChEBI" id="CHEBI:29105"/>
    </ligand>
</feature>